<dbReference type="PANTHER" id="PTHR48207:SF3">
    <property type="entry name" value="SUCCINATE--HYDROXYMETHYLGLUTARATE COA-TRANSFERASE"/>
    <property type="match status" value="1"/>
</dbReference>
<evidence type="ECO:0000313" key="3">
    <source>
        <dbReference type="Proteomes" id="UP000266327"/>
    </source>
</evidence>
<comment type="caution">
    <text evidence="2">The sequence shown here is derived from an EMBL/GenBank/DDBJ whole genome shotgun (WGS) entry which is preliminary data.</text>
</comment>
<keyword evidence="3" id="KW-1185">Reference proteome</keyword>
<name>A0A3A3G627_9BURK</name>
<protein>
    <submittedName>
        <fullName evidence="2">CoA transferase</fullName>
    </submittedName>
</protein>
<dbReference type="EMBL" id="QYUQ01000002">
    <property type="protein sequence ID" value="RJG03274.1"/>
    <property type="molecule type" value="Genomic_DNA"/>
</dbReference>
<dbReference type="InterPro" id="IPR003673">
    <property type="entry name" value="CoA-Trfase_fam_III"/>
</dbReference>
<proteinExistence type="predicted"/>
<organism evidence="2 3">
    <name type="scientific">Noviherbaspirillum sedimenti</name>
    <dbReference type="NCBI Taxonomy" id="2320865"/>
    <lineage>
        <taxon>Bacteria</taxon>
        <taxon>Pseudomonadati</taxon>
        <taxon>Pseudomonadota</taxon>
        <taxon>Betaproteobacteria</taxon>
        <taxon>Burkholderiales</taxon>
        <taxon>Oxalobacteraceae</taxon>
        <taxon>Noviherbaspirillum</taxon>
    </lineage>
</organism>
<accession>A0A3A3G627</accession>
<dbReference type="InterPro" id="IPR050483">
    <property type="entry name" value="CoA-transferase_III_domain"/>
</dbReference>
<dbReference type="Gene3D" id="3.40.50.10540">
    <property type="entry name" value="Crotonobetainyl-coa:carnitine coa-transferase, domain 1"/>
    <property type="match status" value="1"/>
</dbReference>
<dbReference type="RefSeq" id="WP_119786769.1">
    <property type="nucleotide sequence ID" value="NZ_QYUQ01000002.1"/>
</dbReference>
<evidence type="ECO:0000256" key="1">
    <source>
        <dbReference type="ARBA" id="ARBA00022679"/>
    </source>
</evidence>
<dbReference type="Proteomes" id="UP000266327">
    <property type="component" value="Unassembled WGS sequence"/>
</dbReference>
<dbReference type="AlphaFoldDB" id="A0A3A3G627"/>
<dbReference type="SUPFAM" id="SSF89796">
    <property type="entry name" value="CoA-transferase family III (CaiB/BaiF)"/>
    <property type="match status" value="1"/>
</dbReference>
<dbReference type="Pfam" id="PF02515">
    <property type="entry name" value="CoA_transf_3"/>
    <property type="match status" value="1"/>
</dbReference>
<dbReference type="PANTHER" id="PTHR48207">
    <property type="entry name" value="SUCCINATE--HYDROXYMETHYLGLUTARATE COA-TRANSFERASE"/>
    <property type="match status" value="1"/>
</dbReference>
<sequence>MQKKGGPLSGIRILDAASLLAAPTAATLLSEYGAEVIKVEQPGTGDTMRRYPPFQDDVSLLWKVISRNKRSIALDLRKESGREVLRELASKCDVVTLNYRPETLAKWGLDFDDLVKCKKDIVVLHVTAYGRTGPYANRPGFARVAEAFSGLTYRTGFSDREPVQSGYPMLGDGVAGLYGAFSILLALRERDRTGEAQLIDLGLYEPLLRLMEDQIAAYGASGTITERIGNANPLIAPNGMFPTRDGRYVAIPASTEPLWRRLVALIGDESLYAYDSNVLRIANRTLIEGKVEEWTKQHDLLELVDICAEAGIACGPVYSAGEIARDPHIAARGSVISVDDAEVGGPVKMASPAGRYSGFEAEVNHLGPKLGEHTQEILSDLLGYSQEMIDALRRDGVL</sequence>
<keyword evidence="1 2" id="KW-0808">Transferase</keyword>
<dbReference type="OrthoDB" id="8523055at2"/>
<evidence type="ECO:0000313" key="2">
    <source>
        <dbReference type="EMBL" id="RJG03274.1"/>
    </source>
</evidence>
<dbReference type="Gene3D" id="3.30.1540.10">
    <property type="entry name" value="formyl-coa transferase, domain 3"/>
    <property type="match status" value="1"/>
</dbReference>
<reference evidence="3" key="1">
    <citation type="submission" date="2018-09" db="EMBL/GenBank/DDBJ databases">
        <authorList>
            <person name="Zhu H."/>
        </authorList>
    </citation>
    <scope>NUCLEOTIDE SEQUENCE [LARGE SCALE GENOMIC DNA]</scope>
    <source>
        <strain evidence="3">K1S02-23</strain>
    </source>
</reference>
<dbReference type="InterPro" id="IPR023606">
    <property type="entry name" value="CoA-Trfase_III_dom_1_sf"/>
</dbReference>
<gene>
    <name evidence="2" type="ORF">D3878_18160</name>
</gene>
<dbReference type="InterPro" id="IPR044855">
    <property type="entry name" value="CoA-Trfase_III_dom3_sf"/>
</dbReference>
<dbReference type="GO" id="GO:0008410">
    <property type="term" value="F:CoA-transferase activity"/>
    <property type="evidence" value="ECO:0007669"/>
    <property type="project" value="TreeGrafter"/>
</dbReference>